<dbReference type="GeneID" id="103393635"/>
<protein>
    <recommendedName>
        <fullName evidence="5">Deoxyribonuclease</fullName>
    </recommendedName>
</protein>
<dbReference type="OMA" id="YHFVVSE"/>
<sequence>MRQLFTLGLLLTLLRLSTPLLLGAFNIKSYGDKKSSNSTIMTLISQIVHRYDIILIQEVRDSDLSATKKLMERVNKGSPQFRYNHIVSEPLGRSSYKERYLFLYREDTVSVAQSYQYDDGSEACGTDTFIREPFVVMFSSNHSAVENFVLIPQHTSPDFALEETDALYDVVQDVRSRWNTNDIVLLGFNFNTDCSYVSGSDWDKIRLFTDDSFHWLIDNEADTTVSHTHCAYDRIVVTDDLMRAVVNNSAAVYDYMVDLDLSLSLALAVSDHFPVEVKLIG</sequence>
<evidence type="ECO:0000259" key="9">
    <source>
        <dbReference type="Pfam" id="PF03372"/>
    </source>
</evidence>
<dbReference type="OrthoDB" id="10061407at2759"/>
<keyword evidence="4 5" id="KW-0378">Hydrolase</keyword>
<feature type="disulfide bond" description="Essential for enzymatic activity" evidence="7">
    <location>
        <begin position="194"/>
        <end position="230"/>
    </location>
</feature>
<organism evidence="10 11">
    <name type="scientific">Cynoglossus semilaevis</name>
    <name type="common">Tongue sole</name>
    <dbReference type="NCBI Taxonomy" id="244447"/>
    <lineage>
        <taxon>Eukaryota</taxon>
        <taxon>Metazoa</taxon>
        <taxon>Chordata</taxon>
        <taxon>Craniata</taxon>
        <taxon>Vertebrata</taxon>
        <taxon>Euteleostomi</taxon>
        <taxon>Actinopterygii</taxon>
        <taxon>Neopterygii</taxon>
        <taxon>Teleostei</taxon>
        <taxon>Neoteleostei</taxon>
        <taxon>Acanthomorphata</taxon>
        <taxon>Carangaria</taxon>
        <taxon>Pleuronectiformes</taxon>
        <taxon>Pleuronectoidei</taxon>
        <taxon>Cynoglossidae</taxon>
        <taxon>Cynoglossinae</taxon>
        <taxon>Cynoglossus</taxon>
    </lineage>
</organism>
<evidence type="ECO:0000256" key="4">
    <source>
        <dbReference type="ARBA" id="ARBA00022801"/>
    </source>
</evidence>
<evidence type="ECO:0000256" key="3">
    <source>
        <dbReference type="ARBA" id="ARBA00022759"/>
    </source>
</evidence>
<evidence type="ECO:0000256" key="7">
    <source>
        <dbReference type="PIRSR" id="PIRSR000988-2"/>
    </source>
</evidence>
<feature type="active site" evidence="6">
    <location>
        <position position="154"/>
    </location>
</feature>
<dbReference type="STRING" id="244447.ENSCSEP00000026063"/>
<keyword evidence="8" id="KW-0732">Signal</keyword>
<dbReference type="SMART" id="SM00476">
    <property type="entry name" value="DNaseIc"/>
    <property type="match status" value="1"/>
</dbReference>
<keyword evidence="3 5" id="KW-0255">Endonuclease</keyword>
<reference evidence="10" key="2">
    <citation type="submission" date="2025-08" db="UniProtKB">
        <authorList>
            <consortium name="Ensembl"/>
        </authorList>
    </citation>
    <scope>IDENTIFICATION</scope>
</reference>
<dbReference type="GO" id="GO:0003677">
    <property type="term" value="F:DNA binding"/>
    <property type="evidence" value="ECO:0007669"/>
    <property type="project" value="TreeGrafter"/>
</dbReference>
<dbReference type="InterPro" id="IPR005135">
    <property type="entry name" value="Endo/exonuclease/phosphatase"/>
</dbReference>
<keyword evidence="11" id="KW-1185">Reference proteome</keyword>
<dbReference type="Gene3D" id="3.60.10.10">
    <property type="entry name" value="Endonuclease/exonuclease/phosphatase"/>
    <property type="match status" value="1"/>
</dbReference>
<reference evidence="10" key="3">
    <citation type="submission" date="2025-09" db="UniProtKB">
        <authorList>
            <consortium name="Ensembl"/>
        </authorList>
    </citation>
    <scope>IDENTIFICATION</scope>
</reference>
<comment type="similarity">
    <text evidence="1 5">Belongs to the DNase I family.</text>
</comment>
<dbReference type="CDD" id="cd10282">
    <property type="entry name" value="DNase1"/>
    <property type="match status" value="1"/>
</dbReference>
<dbReference type="PIRSF" id="PIRSF000988">
    <property type="entry name" value="DNase_I_euk"/>
    <property type="match status" value="1"/>
</dbReference>
<feature type="signal peptide" evidence="8">
    <location>
        <begin position="1"/>
        <end position="19"/>
    </location>
</feature>
<dbReference type="RefSeq" id="XP_024920257.1">
    <property type="nucleotide sequence ID" value="XM_025064489.1"/>
</dbReference>
<dbReference type="GO" id="GO:0004530">
    <property type="term" value="F:deoxyribonuclease I activity"/>
    <property type="evidence" value="ECO:0007669"/>
    <property type="project" value="TreeGrafter"/>
</dbReference>
<evidence type="ECO:0000313" key="10">
    <source>
        <dbReference type="Ensembl" id="ENSCSEP00000026063.1"/>
    </source>
</evidence>
<evidence type="ECO:0000256" key="8">
    <source>
        <dbReference type="SAM" id="SignalP"/>
    </source>
</evidence>
<dbReference type="PRINTS" id="PR00130">
    <property type="entry name" value="DNASEI"/>
</dbReference>
<dbReference type="Proteomes" id="UP000265120">
    <property type="component" value="Chromosome 17"/>
</dbReference>
<dbReference type="AlphaFoldDB" id="A0A3P8WF07"/>
<evidence type="ECO:0000256" key="5">
    <source>
        <dbReference type="PIRNR" id="PIRNR000988"/>
    </source>
</evidence>
<feature type="domain" description="Endonuclease/exonuclease/phosphatase" evidence="9">
    <location>
        <begin position="25"/>
        <end position="272"/>
    </location>
</feature>
<dbReference type="KEGG" id="csem:103393635"/>
<keyword evidence="2 5" id="KW-0540">Nuclease</keyword>
<evidence type="ECO:0000313" key="11">
    <source>
        <dbReference type="Proteomes" id="UP000265120"/>
    </source>
</evidence>
<dbReference type="SUPFAM" id="SSF56219">
    <property type="entry name" value="DNase I-like"/>
    <property type="match status" value="1"/>
</dbReference>
<dbReference type="PANTHER" id="PTHR11371:SF29">
    <property type="entry name" value="DEOXYRIBONUCLEASE-1-LIKE 2"/>
    <property type="match status" value="1"/>
</dbReference>
<dbReference type="RefSeq" id="XP_008328892.1">
    <property type="nucleotide sequence ID" value="XM_008330670.2"/>
</dbReference>
<dbReference type="InParanoid" id="A0A3P8WF07"/>
<dbReference type="GeneTree" id="ENSGT00950000182846"/>
<proteinExistence type="inferred from homology"/>
<reference evidence="10 11" key="1">
    <citation type="journal article" date="2014" name="Nat. Genet.">
        <title>Whole-genome sequence of a flatfish provides insights into ZW sex chromosome evolution and adaptation to a benthic lifestyle.</title>
        <authorList>
            <person name="Chen S."/>
            <person name="Zhang G."/>
            <person name="Shao C."/>
            <person name="Huang Q."/>
            <person name="Liu G."/>
            <person name="Zhang P."/>
            <person name="Song W."/>
            <person name="An N."/>
            <person name="Chalopin D."/>
            <person name="Volff J.N."/>
            <person name="Hong Y."/>
            <person name="Li Q."/>
            <person name="Sha Z."/>
            <person name="Zhou H."/>
            <person name="Xie M."/>
            <person name="Yu Q."/>
            <person name="Liu Y."/>
            <person name="Xiang H."/>
            <person name="Wang N."/>
            <person name="Wu K."/>
            <person name="Yang C."/>
            <person name="Zhou Q."/>
            <person name="Liao X."/>
            <person name="Yang L."/>
            <person name="Hu Q."/>
            <person name="Zhang J."/>
            <person name="Meng L."/>
            <person name="Jin L."/>
            <person name="Tian Y."/>
            <person name="Lian J."/>
            <person name="Yang J."/>
            <person name="Miao G."/>
            <person name="Liu S."/>
            <person name="Liang Z."/>
            <person name="Yan F."/>
            <person name="Li Y."/>
            <person name="Sun B."/>
            <person name="Zhang H."/>
            <person name="Zhang J."/>
            <person name="Zhu Y."/>
            <person name="Du M."/>
            <person name="Zhao Y."/>
            <person name="Schartl M."/>
            <person name="Tang Q."/>
            <person name="Wang J."/>
        </authorList>
    </citation>
    <scope>NUCLEOTIDE SEQUENCE</scope>
</reference>
<dbReference type="RefSeq" id="XP_008328887.1">
    <property type="nucleotide sequence ID" value="XM_008330665.3"/>
</dbReference>
<dbReference type="Ensembl" id="ENSCSET00000026404.1">
    <property type="protein sequence ID" value="ENSCSEP00000026063.1"/>
    <property type="gene ID" value="ENSCSEG00000016637.1"/>
</dbReference>
<feature type="active site" evidence="6">
    <location>
        <position position="98"/>
    </location>
</feature>
<evidence type="ECO:0000256" key="1">
    <source>
        <dbReference type="ARBA" id="ARBA00007359"/>
    </source>
</evidence>
<dbReference type="PANTHER" id="PTHR11371">
    <property type="entry name" value="DEOXYRIBONUCLEASE"/>
    <property type="match status" value="1"/>
</dbReference>
<dbReference type="InterPro" id="IPR016202">
    <property type="entry name" value="DNase_I"/>
</dbReference>
<feature type="chain" id="PRO_5018318589" description="Deoxyribonuclease" evidence="8">
    <location>
        <begin position="20"/>
        <end position="281"/>
    </location>
</feature>
<dbReference type="Pfam" id="PF03372">
    <property type="entry name" value="Exo_endo_phos"/>
    <property type="match status" value="1"/>
</dbReference>
<dbReference type="RefSeq" id="XP_024920256.1">
    <property type="nucleotide sequence ID" value="XM_025064488.1"/>
</dbReference>
<evidence type="ECO:0000256" key="2">
    <source>
        <dbReference type="ARBA" id="ARBA00022722"/>
    </source>
</evidence>
<dbReference type="InterPro" id="IPR036691">
    <property type="entry name" value="Endo/exonu/phosph_ase_sf"/>
</dbReference>
<evidence type="ECO:0000256" key="6">
    <source>
        <dbReference type="PIRSR" id="PIRSR000988-1"/>
    </source>
</evidence>
<dbReference type="GO" id="GO:0006308">
    <property type="term" value="P:DNA catabolic process"/>
    <property type="evidence" value="ECO:0007669"/>
    <property type="project" value="InterPro"/>
</dbReference>
<name>A0A3P8WF07_CYNSE</name>
<dbReference type="FunCoup" id="A0A3P8WF07">
    <property type="interactions" value="637"/>
</dbReference>
<dbReference type="CTD" id="1773"/>
<keyword evidence="7" id="KW-1015">Disulfide bond</keyword>
<accession>A0A3P8WF07</accession>
<dbReference type="GO" id="GO:0005634">
    <property type="term" value="C:nucleus"/>
    <property type="evidence" value="ECO:0007669"/>
    <property type="project" value="TreeGrafter"/>
</dbReference>